<evidence type="ECO:0000313" key="3">
    <source>
        <dbReference type="EMBL" id="OGX83084.1"/>
    </source>
</evidence>
<dbReference type="EMBL" id="MDZA01000422">
    <property type="protein sequence ID" value="OGX83084.1"/>
    <property type="molecule type" value="Genomic_DNA"/>
</dbReference>
<feature type="chain" id="PRO_5009578536" description="Secretion system C-terminal sorting domain-containing protein" evidence="1">
    <location>
        <begin position="26"/>
        <end position="808"/>
    </location>
</feature>
<organism evidence="3 4">
    <name type="scientific">Hymenobacter coccineus</name>
    <dbReference type="NCBI Taxonomy" id="1908235"/>
    <lineage>
        <taxon>Bacteria</taxon>
        <taxon>Pseudomonadati</taxon>
        <taxon>Bacteroidota</taxon>
        <taxon>Cytophagia</taxon>
        <taxon>Cytophagales</taxon>
        <taxon>Hymenobacteraceae</taxon>
        <taxon>Hymenobacter</taxon>
    </lineage>
</organism>
<protein>
    <recommendedName>
        <fullName evidence="2">Secretion system C-terminal sorting domain-containing protein</fullName>
    </recommendedName>
</protein>
<sequence length="808" mass="85400">MNKFYSKLLPAVALVLGKMATPALAQVPLTSFAPYTQNFNTLSASTTEVDFVNNTTLKGVYAQAVLNGYGAYPQGGAAVPCYGNDGVQHSDANYYSFGTNGSTDRAFGGIATTFYSNGYPLTGNGYVAMRFVNNTDRIIANLEVGYAMEQWYNSGKMDKAQLVFDYQVPATTFTGMMESGAWTNVPTLGIDAPSTATVVSSKNGNSAANRRVLSTTIKNLNLPAGREVVLRWKYVMNQNTNGNGLSIDDVTVTPEAGDVVTGTGTGTANIFYYAGSGAFDDKKSWVSKTGNINPTSFSLDNQIFYAISNTTQKPLQLSGNIISGANSKLVLGDGTVAGAVSVIMNTDNHLATTIDVTDNSTLEINGKDGTLPALGKLSPKSTVYYNTERADVAITCPVFGNLKLNGSSVKILARNISVYGTLGLTGSSILQLNIYDLTVLKGGSVTTDGTAYVRTNTGGALRQTVSANNTPVLFPVGQTTYNPAWLSQTTTAKEDVFGIALSDSVFTAYIAIPVSSGNSDDNKGKGNDMKGKGAPLTTSTTYVTHTWYVSEADLGGANVTMTLQSELPATMLPAQVMVGHYHNDKWDDDNKQKGTAALIASQVYKFTRTGITDFSPFSLNTAPAAPLPVELIAFTANRTGSAVTCNWATATELRNDHFTVERSLDGHHFYALGQVAGAGTSSSRHDYRLVDAKPASTVAYYRLSQVDTDSITSYSPVVVVQGTPTAVAVTASPNPSTGPVVLTLNTANATTITGTVVNMVGAQVLRFEQPVMAGNQAITVDLSAQPAGVYLLRVETPQGPQALRIAKQ</sequence>
<comment type="caution">
    <text evidence="3">The sequence shown here is derived from an EMBL/GenBank/DDBJ whole genome shotgun (WGS) entry which is preliminary data.</text>
</comment>
<feature type="signal peptide" evidence="1">
    <location>
        <begin position="1"/>
        <end position="25"/>
    </location>
</feature>
<proteinExistence type="predicted"/>
<reference evidence="3 4" key="1">
    <citation type="submission" date="2016-08" db="EMBL/GenBank/DDBJ databases">
        <title>Hymenobacter coccineus sp. nov., Hymenobacter lapidarius sp. nov. and Hymenobacter glacialis sp. nov., isolated from Antarctic soil.</title>
        <authorList>
            <person name="Sedlacek I."/>
            <person name="Kralova S."/>
            <person name="Kyrova K."/>
            <person name="Maslanova I."/>
            <person name="Stankova E."/>
            <person name="Vrbovska V."/>
            <person name="Nemec M."/>
            <person name="Bartak M."/>
            <person name="Svec P."/>
            <person name="Busse H.-J."/>
            <person name="Pantucek R."/>
        </authorList>
    </citation>
    <scope>NUCLEOTIDE SEQUENCE [LARGE SCALE GENOMIC DNA]</scope>
    <source>
        <strain evidence="3 4">CCM 8649</strain>
    </source>
</reference>
<evidence type="ECO:0000256" key="1">
    <source>
        <dbReference type="SAM" id="SignalP"/>
    </source>
</evidence>
<accession>A0A1G1SWT9</accession>
<dbReference type="Proteomes" id="UP000177506">
    <property type="component" value="Unassembled WGS sequence"/>
</dbReference>
<evidence type="ECO:0000259" key="2">
    <source>
        <dbReference type="Pfam" id="PF18962"/>
    </source>
</evidence>
<dbReference type="InterPro" id="IPR026444">
    <property type="entry name" value="Secre_tail"/>
</dbReference>
<dbReference type="Pfam" id="PF18962">
    <property type="entry name" value="Por_Secre_tail"/>
    <property type="match status" value="1"/>
</dbReference>
<dbReference type="RefSeq" id="WP_070746308.1">
    <property type="nucleotide sequence ID" value="NZ_MDZA01000422.1"/>
</dbReference>
<name>A0A1G1SWT9_9BACT</name>
<dbReference type="NCBIfam" id="TIGR04183">
    <property type="entry name" value="Por_Secre_tail"/>
    <property type="match status" value="1"/>
</dbReference>
<keyword evidence="4" id="KW-1185">Reference proteome</keyword>
<evidence type="ECO:0000313" key="4">
    <source>
        <dbReference type="Proteomes" id="UP000177506"/>
    </source>
</evidence>
<dbReference type="AlphaFoldDB" id="A0A1G1SWT9"/>
<keyword evidence="1" id="KW-0732">Signal</keyword>
<gene>
    <name evidence="3" type="ORF">BEN49_13055</name>
</gene>
<feature type="domain" description="Secretion system C-terminal sorting" evidence="2">
    <location>
        <begin position="733"/>
        <end position="797"/>
    </location>
</feature>
<dbReference type="OrthoDB" id="927019at2"/>